<evidence type="ECO:0000313" key="1">
    <source>
        <dbReference type="EMBL" id="KAI8526547.1"/>
    </source>
</evidence>
<name>A0ACC0LDV9_RHOML</name>
<proteinExistence type="predicted"/>
<reference evidence="1" key="1">
    <citation type="submission" date="2022-02" db="EMBL/GenBank/DDBJ databases">
        <title>Plant Genome Project.</title>
        <authorList>
            <person name="Zhang R.-G."/>
        </authorList>
    </citation>
    <scope>NUCLEOTIDE SEQUENCE</scope>
    <source>
        <strain evidence="1">AT1</strain>
    </source>
</reference>
<protein>
    <submittedName>
        <fullName evidence="1">Uncharacterized protein</fullName>
    </submittedName>
</protein>
<keyword evidence="2" id="KW-1185">Reference proteome</keyword>
<accession>A0ACC0LDV9</accession>
<comment type="caution">
    <text evidence="1">The sequence shown here is derived from an EMBL/GenBank/DDBJ whole genome shotgun (WGS) entry which is preliminary data.</text>
</comment>
<dbReference type="EMBL" id="CM046399">
    <property type="protein sequence ID" value="KAI8526547.1"/>
    <property type="molecule type" value="Genomic_DNA"/>
</dbReference>
<sequence length="111" mass="12150">MCSRGAGGSRTTMRRISSVGGGRLRRISLDGLHLRRHTPVPHRDLEQNTVASLQLRHTPGIPSSLCDTFICSKSRHMNIEDEKSSGMSVGVGIVVRIMKILFALAEALIWG</sequence>
<dbReference type="Proteomes" id="UP001062846">
    <property type="component" value="Chromosome 12"/>
</dbReference>
<organism evidence="1 2">
    <name type="scientific">Rhododendron molle</name>
    <name type="common">Chinese azalea</name>
    <name type="synonym">Azalea mollis</name>
    <dbReference type="NCBI Taxonomy" id="49168"/>
    <lineage>
        <taxon>Eukaryota</taxon>
        <taxon>Viridiplantae</taxon>
        <taxon>Streptophyta</taxon>
        <taxon>Embryophyta</taxon>
        <taxon>Tracheophyta</taxon>
        <taxon>Spermatophyta</taxon>
        <taxon>Magnoliopsida</taxon>
        <taxon>eudicotyledons</taxon>
        <taxon>Gunneridae</taxon>
        <taxon>Pentapetalae</taxon>
        <taxon>asterids</taxon>
        <taxon>Ericales</taxon>
        <taxon>Ericaceae</taxon>
        <taxon>Ericoideae</taxon>
        <taxon>Rhodoreae</taxon>
        <taxon>Rhododendron</taxon>
    </lineage>
</organism>
<gene>
    <name evidence="1" type="ORF">RHMOL_Rhmol12G0005100</name>
</gene>
<evidence type="ECO:0000313" key="2">
    <source>
        <dbReference type="Proteomes" id="UP001062846"/>
    </source>
</evidence>